<sequence>MTTTHTPALEGTRPSFARLVRVELRKMVDTRAGLWILISIAIITAGASALPLWILPAEGLTWSALIDFASAGWALLLPFLGVLAATSEWSQRTGLSTFTLEPRRTLVNIAKLVASLILGLGMLVATFGAAAIANLVGIAAFDGGGSWSLSLGSALGYVGGMAIYVTMGVGLGLALLSTPLAIVTFIIAPVLLSVLVLVPALSDVIPWIDLSTASMPLLAGTLAGEEWARLATATALWCGVPLALGLWRTARREVA</sequence>
<evidence type="ECO:0000313" key="2">
    <source>
        <dbReference type="EMBL" id="GGD26804.1"/>
    </source>
</evidence>
<name>A0A917DBU2_9MICO</name>
<reference evidence="2" key="1">
    <citation type="journal article" date="2014" name="Int. J. Syst. Evol. Microbiol.">
        <title>Complete genome sequence of Corynebacterium casei LMG S-19264T (=DSM 44701T), isolated from a smear-ripened cheese.</title>
        <authorList>
            <consortium name="US DOE Joint Genome Institute (JGI-PGF)"/>
            <person name="Walter F."/>
            <person name="Albersmeier A."/>
            <person name="Kalinowski J."/>
            <person name="Ruckert C."/>
        </authorList>
    </citation>
    <scope>NUCLEOTIDE SEQUENCE</scope>
    <source>
        <strain evidence="2">CGMCC 1.15152</strain>
    </source>
</reference>
<dbReference type="AlphaFoldDB" id="A0A917DBU2"/>
<proteinExistence type="predicted"/>
<protein>
    <submittedName>
        <fullName evidence="2">Uncharacterized protein</fullName>
    </submittedName>
</protein>
<accession>A0A917DBU2</accession>
<organism evidence="2 3">
    <name type="scientific">Microbacterium faecale</name>
    <dbReference type="NCBI Taxonomy" id="1804630"/>
    <lineage>
        <taxon>Bacteria</taxon>
        <taxon>Bacillati</taxon>
        <taxon>Actinomycetota</taxon>
        <taxon>Actinomycetes</taxon>
        <taxon>Micrococcales</taxon>
        <taxon>Microbacteriaceae</taxon>
        <taxon>Microbacterium</taxon>
    </lineage>
</organism>
<comment type="caution">
    <text evidence="2">The sequence shown here is derived from an EMBL/GenBank/DDBJ whole genome shotgun (WGS) entry which is preliminary data.</text>
</comment>
<feature type="transmembrane region" description="Helical" evidence="1">
    <location>
        <begin position="34"/>
        <end position="54"/>
    </location>
</feature>
<reference evidence="2" key="2">
    <citation type="submission" date="2020-09" db="EMBL/GenBank/DDBJ databases">
        <authorList>
            <person name="Sun Q."/>
            <person name="Zhou Y."/>
        </authorList>
    </citation>
    <scope>NUCLEOTIDE SEQUENCE</scope>
    <source>
        <strain evidence="2">CGMCC 1.15152</strain>
    </source>
</reference>
<feature type="transmembrane region" description="Helical" evidence="1">
    <location>
        <begin position="60"/>
        <end position="85"/>
    </location>
</feature>
<dbReference type="Proteomes" id="UP000633205">
    <property type="component" value="Unassembled WGS sequence"/>
</dbReference>
<keyword evidence="1" id="KW-1133">Transmembrane helix</keyword>
<feature type="transmembrane region" description="Helical" evidence="1">
    <location>
        <begin position="227"/>
        <end position="247"/>
    </location>
</feature>
<keyword evidence="3" id="KW-1185">Reference proteome</keyword>
<feature type="transmembrane region" description="Helical" evidence="1">
    <location>
        <begin position="183"/>
        <end position="207"/>
    </location>
</feature>
<dbReference type="EMBL" id="BMHO01000001">
    <property type="protein sequence ID" value="GGD26804.1"/>
    <property type="molecule type" value="Genomic_DNA"/>
</dbReference>
<feature type="transmembrane region" description="Helical" evidence="1">
    <location>
        <begin position="106"/>
        <end position="134"/>
    </location>
</feature>
<feature type="transmembrane region" description="Helical" evidence="1">
    <location>
        <begin position="154"/>
        <end position="176"/>
    </location>
</feature>
<keyword evidence="1" id="KW-0812">Transmembrane</keyword>
<evidence type="ECO:0000256" key="1">
    <source>
        <dbReference type="SAM" id="Phobius"/>
    </source>
</evidence>
<gene>
    <name evidence="2" type="ORF">GCM10010915_03540</name>
</gene>
<keyword evidence="1" id="KW-0472">Membrane</keyword>
<evidence type="ECO:0000313" key="3">
    <source>
        <dbReference type="Proteomes" id="UP000633205"/>
    </source>
</evidence>